<dbReference type="Proteomes" id="UP000822688">
    <property type="component" value="Chromosome 1"/>
</dbReference>
<evidence type="ECO:0000313" key="2">
    <source>
        <dbReference type="Proteomes" id="UP000822688"/>
    </source>
</evidence>
<dbReference type="AlphaFoldDB" id="A0A8T0JA77"/>
<gene>
    <name evidence="1" type="ORF">KC19_1G282100</name>
</gene>
<name>A0A8T0JA77_CERPU</name>
<protein>
    <submittedName>
        <fullName evidence="1">Uncharacterized protein</fullName>
    </submittedName>
</protein>
<evidence type="ECO:0000313" key="1">
    <source>
        <dbReference type="EMBL" id="KAG0592804.1"/>
    </source>
</evidence>
<organism evidence="1 2">
    <name type="scientific">Ceratodon purpureus</name>
    <name type="common">Fire moss</name>
    <name type="synonym">Dicranum purpureum</name>
    <dbReference type="NCBI Taxonomy" id="3225"/>
    <lineage>
        <taxon>Eukaryota</taxon>
        <taxon>Viridiplantae</taxon>
        <taxon>Streptophyta</taxon>
        <taxon>Embryophyta</taxon>
        <taxon>Bryophyta</taxon>
        <taxon>Bryophytina</taxon>
        <taxon>Bryopsida</taxon>
        <taxon>Dicranidae</taxon>
        <taxon>Pseudoditrichales</taxon>
        <taxon>Ditrichaceae</taxon>
        <taxon>Ceratodon</taxon>
    </lineage>
</organism>
<reference evidence="1" key="1">
    <citation type="submission" date="2020-06" db="EMBL/GenBank/DDBJ databases">
        <title>WGS assembly of Ceratodon purpureus strain R40.</title>
        <authorList>
            <person name="Carey S.B."/>
            <person name="Jenkins J."/>
            <person name="Shu S."/>
            <person name="Lovell J.T."/>
            <person name="Sreedasyam A."/>
            <person name="Maumus F."/>
            <person name="Tiley G.P."/>
            <person name="Fernandez-Pozo N."/>
            <person name="Barry K."/>
            <person name="Chen C."/>
            <person name="Wang M."/>
            <person name="Lipzen A."/>
            <person name="Daum C."/>
            <person name="Saski C.A."/>
            <person name="Payton A.C."/>
            <person name="Mcbreen J.C."/>
            <person name="Conrad R.E."/>
            <person name="Kollar L.M."/>
            <person name="Olsson S."/>
            <person name="Huttunen S."/>
            <person name="Landis J.B."/>
            <person name="Wickett N.J."/>
            <person name="Johnson M.G."/>
            <person name="Rensing S.A."/>
            <person name="Grimwood J."/>
            <person name="Schmutz J."/>
            <person name="Mcdaniel S.F."/>
        </authorList>
    </citation>
    <scope>NUCLEOTIDE SEQUENCE</scope>
    <source>
        <strain evidence="1">R40</strain>
    </source>
</reference>
<sequence length="70" mass="8050">MSCGTWVSPMMMTKLFYKWWPLHPRCLTHRQITSSDGDSGGRLCYPHVSSDEVTDVFTWQIGLRAETRAS</sequence>
<keyword evidence="2" id="KW-1185">Reference proteome</keyword>
<dbReference type="EMBL" id="CM026421">
    <property type="protein sequence ID" value="KAG0592804.1"/>
    <property type="molecule type" value="Genomic_DNA"/>
</dbReference>
<comment type="caution">
    <text evidence="1">The sequence shown here is derived from an EMBL/GenBank/DDBJ whole genome shotgun (WGS) entry which is preliminary data.</text>
</comment>
<proteinExistence type="predicted"/>
<accession>A0A8T0JA77</accession>